<protein>
    <submittedName>
        <fullName evidence="2">Uncharacterized protein</fullName>
    </submittedName>
</protein>
<accession>A0AAN6S654</accession>
<feature type="region of interest" description="Disordered" evidence="1">
    <location>
        <begin position="263"/>
        <end position="292"/>
    </location>
</feature>
<proteinExistence type="predicted"/>
<dbReference type="AlphaFoldDB" id="A0AAN6S654"/>
<feature type="compositionally biased region" description="Basic and acidic residues" evidence="1">
    <location>
        <begin position="144"/>
        <end position="173"/>
    </location>
</feature>
<evidence type="ECO:0000256" key="1">
    <source>
        <dbReference type="SAM" id="MobiDB-lite"/>
    </source>
</evidence>
<comment type="caution">
    <text evidence="2">The sequence shown here is derived from an EMBL/GenBank/DDBJ whole genome shotgun (WGS) entry which is preliminary data.</text>
</comment>
<reference evidence="3" key="1">
    <citation type="journal article" date="2023" name="Mol. Phylogenet. Evol.">
        <title>Genome-scale phylogeny and comparative genomics of the fungal order Sordariales.</title>
        <authorList>
            <person name="Hensen N."/>
            <person name="Bonometti L."/>
            <person name="Westerberg I."/>
            <person name="Brannstrom I.O."/>
            <person name="Guillou S."/>
            <person name="Cros-Aarteil S."/>
            <person name="Calhoun S."/>
            <person name="Haridas S."/>
            <person name="Kuo A."/>
            <person name="Mondo S."/>
            <person name="Pangilinan J."/>
            <person name="Riley R."/>
            <person name="LaButti K."/>
            <person name="Andreopoulos B."/>
            <person name="Lipzen A."/>
            <person name="Chen C."/>
            <person name="Yan M."/>
            <person name="Daum C."/>
            <person name="Ng V."/>
            <person name="Clum A."/>
            <person name="Steindorff A."/>
            <person name="Ohm R.A."/>
            <person name="Martin F."/>
            <person name="Silar P."/>
            <person name="Natvig D.O."/>
            <person name="Lalanne C."/>
            <person name="Gautier V."/>
            <person name="Ament-Velasquez S.L."/>
            <person name="Kruys A."/>
            <person name="Hutchinson M.I."/>
            <person name="Powell A.J."/>
            <person name="Barry K."/>
            <person name="Miller A.N."/>
            <person name="Grigoriev I.V."/>
            <person name="Debuchy R."/>
            <person name="Gladieux P."/>
            <person name="Hiltunen Thoren M."/>
            <person name="Johannesson H."/>
        </authorList>
    </citation>
    <scope>NUCLEOTIDE SEQUENCE [LARGE SCALE GENOMIC DNA]</scope>
    <source>
        <strain evidence="3">CBS 340.73</strain>
    </source>
</reference>
<sequence length="314" mass="35109">MRPKTPNLKFTHSVGPSSPPQTPRATSPVLDRKSSNPKLRSMLPQNPSRRPPMASVSNIRPVGDGPNFSFTRAIRPEQLSPQDSSSSADSSSDSEADESEAVPSRSVSPEQPDPAPPAPQARTERIVTQAAFTVEEMSDFSGSDEERLDVVRPDAIEYAESDRESRARSRNPPEIDQTVMYNLGNLNCSDESDETDIDEADYREFLLKQRAERRRKRMTSGSIGKRTISESIGSDTDLEDLKPFFLGADEVGSSARRLRRRLGDRRSLLFQDPPPPRIEELEEPDSSDDELHVSETLARELPYYEYVSMEIDSP</sequence>
<evidence type="ECO:0000313" key="3">
    <source>
        <dbReference type="Proteomes" id="UP001303473"/>
    </source>
</evidence>
<name>A0AAN6S654_9PEZI</name>
<organism evidence="2 3">
    <name type="scientific">Diplogelasinospora grovesii</name>
    <dbReference type="NCBI Taxonomy" id="303347"/>
    <lineage>
        <taxon>Eukaryota</taxon>
        <taxon>Fungi</taxon>
        <taxon>Dikarya</taxon>
        <taxon>Ascomycota</taxon>
        <taxon>Pezizomycotina</taxon>
        <taxon>Sordariomycetes</taxon>
        <taxon>Sordariomycetidae</taxon>
        <taxon>Sordariales</taxon>
        <taxon>Diplogelasinosporaceae</taxon>
        <taxon>Diplogelasinospora</taxon>
    </lineage>
</organism>
<dbReference type="EMBL" id="MU853784">
    <property type="protein sequence ID" value="KAK3941316.1"/>
    <property type="molecule type" value="Genomic_DNA"/>
</dbReference>
<gene>
    <name evidence="2" type="ORF">QBC46DRAFT_103833</name>
</gene>
<feature type="region of interest" description="Disordered" evidence="1">
    <location>
        <begin position="1"/>
        <end position="176"/>
    </location>
</feature>
<keyword evidence="3" id="KW-1185">Reference proteome</keyword>
<dbReference type="Proteomes" id="UP001303473">
    <property type="component" value="Unassembled WGS sequence"/>
</dbReference>
<evidence type="ECO:0000313" key="2">
    <source>
        <dbReference type="EMBL" id="KAK3941316.1"/>
    </source>
</evidence>